<sequence>MEPTDDPHLQELRREVWYLPHVRIAIFKELVKSLPPEQCDFAFIRSYLTLNKATCLDLTPLLYDLIILDQFPWHCPDEERKRAYAAGVHTINMTGGIPLCVRWESFADMLEFFPNANTIVFGSGDIVFEKKGSRWERPNTFFITETVWVARDGSIKDTIPFFPIDKIHYQVARMLCTGWCEEGVRPFIVQEDGEIDIPEAFLQPVRHFSVRPRPQEHDDWLTILEHRAANGVRTDCVLWTMADGEETNVLPRLAQAVPSTLRSLSLEVGSVGPLSVTLDTLMDIIDDDHFPNLERLILRIYFYPGAMRDAEATEAWRRGLTNPDWTTNKLPPKLKISVNLMLYTHFMNDPSDEVAATQDMFDALPLLWIENARRKLGESRKDCLFVHTFLQNDSREQPFDPPSVVARLKDALLGPNP</sequence>
<dbReference type="KEGG" id="tasa:A1Q1_05973"/>
<organism evidence="1 2">
    <name type="scientific">Trichosporon asahii var. asahii (strain ATCC 90039 / CBS 2479 / JCM 2466 / KCTC 7840 / NBRC 103889/ NCYC 2677 / UAMH 7654)</name>
    <name type="common">Yeast</name>
    <dbReference type="NCBI Taxonomy" id="1186058"/>
    <lineage>
        <taxon>Eukaryota</taxon>
        <taxon>Fungi</taxon>
        <taxon>Dikarya</taxon>
        <taxon>Basidiomycota</taxon>
        <taxon>Agaricomycotina</taxon>
        <taxon>Tremellomycetes</taxon>
        <taxon>Trichosporonales</taxon>
        <taxon>Trichosporonaceae</taxon>
        <taxon>Trichosporon</taxon>
    </lineage>
</organism>
<comment type="caution">
    <text evidence="1">The sequence shown here is derived from an EMBL/GenBank/DDBJ whole genome shotgun (WGS) entry which is preliminary data.</text>
</comment>
<reference evidence="1 2" key="1">
    <citation type="journal article" date="2012" name="Eukaryot. Cell">
        <title>Draft genome sequence of CBS 2479, the standard type strain of Trichosporon asahii.</title>
        <authorList>
            <person name="Yang R.Y."/>
            <person name="Li H.T."/>
            <person name="Zhu H."/>
            <person name="Zhou G.P."/>
            <person name="Wang M."/>
            <person name="Wang L."/>
        </authorList>
    </citation>
    <scope>NUCLEOTIDE SEQUENCE [LARGE SCALE GENOMIC DNA]</scope>
    <source>
        <strain evidence="2">ATCC 90039 / CBS 2479 / JCM 2466 / KCTC 7840 / NCYC 2677 / UAMH 7654</strain>
    </source>
</reference>
<dbReference type="EMBL" id="ALBS01000324">
    <property type="protein sequence ID" value="EJT45527.1"/>
    <property type="molecule type" value="Genomic_DNA"/>
</dbReference>
<dbReference type="GeneID" id="25989485"/>
<name>J6ES43_TRIAS</name>
<dbReference type="Proteomes" id="UP000002748">
    <property type="component" value="Unassembled WGS sequence"/>
</dbReference>
<dbReference type="VEuPathDB" id="FungiDB:A1Q1_05973"/>
<dbReference type="AlphaFoldDB" id="J6ES43"/>
<dbReference type="HOGENOM" id="CLU_047748_0_0_1"/>
<proteinExistence type="predicted"/>
<accession>J6ES43</accession>
<gene>
    <name evidence="1" type="ORF">A1Q1_05973</name>
</gene>
<protein>
    <submittedName>
        <fullName evidence="1">Uncharacterized protein</fullName>
    </submittedName>
</protein>
<evidence type="ECO:0000313" key="2">
    <source>
        <dbReference type="Proteomes" id="UP000002748"/>
    </source>
</evidence>
<evidence type="ECO:0000313" key="1">
    <source>
        <dbReference type="EMBL" id="EJT45527.1"/>
    </source>
</evidence>
<dbReference type="RefSeq" id="XP_014176657.1">
    <property type="nucleotide sequence ID" value="XM_014321182.1"/>
</dbReference>